<accession>A0A9W9LWC2</accession>
<dbReference type="PANTHER" id="PTHR35585">
    <property type="entry name" value="HHE DOMAIN PROTEIN (AFU_ORTHOLOGUE AFUA_4G00730)"/>
    <property type="match status" value="1"/>
</dbReference>
<keyword evidence="3" id="KW-1185">Reference proteome</keyword>
<comment type="caution">
    <text evidence="2">The sequence shown here is derived from an EMBL/GenBank/DDBJ whole genome shotgun (WGS) entry which is preliminary data.</text>
</comment>
<name>A0A9W9LWC2_9EURO</name>
<evidence type="ECO:0000313" key="2">
    <source>
        <dbReference type="EMBL" id="KAJ5179950.1"/>
    </source>
</evidence>
<dbReference type="InterPro" id="IPR012312">
    <property type="entry name" value="Hemerythrin-like"/>
</dbReference>
<dbReference type="OrthoDB" id="9983919at2759"/>
<dbReference type="PANTHER" id="PTHR35585:SF1">
    <property type="entry name" value="HHE DOMAIN PROTEIN (AFU_ORTHOLOGUE AFUA_4G00730)"/>
    <property type="match status" value="1"/>
</dbReference>
<gene>
    <name evidence="2" type="ORF">N7492_003160</name>
</gene>
<evidence type="ECO:0000313" key="3">
    <source>
        <dbReference type="Proteomes" id="UP001146351"/>
    </source>
</evidence>
<organism evidence="2 3">
    <name type="scientific">Penicillium capsulatum</name>
    <dbReference type="NCBI Taxonomy" id="69766"/>
    <lineage>
        <taxon>Eukaryota</taxon>
        <taxon>Fungi</taxon>
        <taxon>Dikarya</taxon>
        <taxon>Ascomycota</taxon>
        <taxon>Pezizomycotina</taxon>
        <taxon>Eurotiomycetes</taxon>
        <taxon>Eurotiomycetidae</taxon>
        <taxon>Eurotiales</taxon>
        <taxon>Aspergillaceae</taxon>
        <taxon>Penicillium</taxon>
    </lineage>
</organism>
<evidence type="ECO:0000259" key="1">
    <source>
        <dbReference type="Pfam" id="PF01814"/>
    </source>
</evidence>
<sequence length="183" mass="21083">MRITDAIRADHQQLQSYYDQILHAPDEDEQTRYQNQLVWELARHIVGEDLVVYPALEQTTRDGARDRQTIKEQLAIFQDLHCSDPRFLPSMTLLMDQLAAHVHMEETVDLVKLEGAVTSEESARLARSFGRTKHFVPTRAHPSAPDRPPYQTPVALLTAPLDSLQDLFRRWPESEFSPQPPME</sequence>
<reference evidence="2" key="1">
    <citation type="submission" date="2022-11" db="EMBL/GenBank/DDBJ databases">
        <authorList>
            <person name="Petersen C."/>
        </authorList>
    </citation>
    <scope>NUCLEOTIDE SEQUENCE</scope>
    <source>
        <strain evidence="2">IBT 21917</strain>
    </source>
</reference>
<reference evidence="2" key="2">
    <citation type="journal article" date="2023" name="IMA Fungus">
        <title>Comparative genomic study of the Penicillium genus elucidates a diverse pangenome and 15 lateral gene transfer events.</title>
        <authorList>
            <person name="Petersen C."/>
            <person name="Sorensen T."/>
            <person name="Nielsen M.R."/>
            <person name="Sondergaard T.E."/>
            <person name="Sorensen J.L."/>
            <person name="Fitzpatrick D.A."/>
            <person name="Frisvad J.C."/>
            <person name="Nielsen K.L."/>
        </authorList>
    </citation>
    <scope>NUCLEOTIDE SEQUENCE</scope>
    <source>
        <strain evidence="2">IBT 21917</strain>
    </source>
</reference>
<feature type="domain" description="Hemerythrin-like" evidence="1">
    <location>
        <begin position="3"/>
        <end position="108"/>
    </location>
</feature>
<protein>
    <recommendedName>
        <fullName evidence="1">Hemerythrin-like domain-containing protein</fullName>
    </recommendedName>
</protein>
<proteinExistence type="predicted"/>
<dbReference type="Proteomes" id="UP001146351">
    <property type="component" value="Unassembled WGS sequence"/>
</dbReference>
<dbReference type="Pfam" id="PF01814">
    <property type="entry name" value="Hemerythrin"/>
    <property type="match status" value="1"/>
</dbReference>
<dbReference type="AlphaFoldDB" id="A0A9W9LWC2"/>
<dbReference type="EMBL" id="JAPQKO010000002">
    <property type="protein sequence ID" value="KAJ5179950.1"/>
    <property type="molecule type" value="Genomic_DNA"/>
</dbReference>